<proteinExistence type="predicted"/>
<sequence>MAVPILPSHPISALPRDSELSQILELRDPFLIPLADLELLIQEAPTARMQGYLWGVLDARRMLKACIGSEVAV</sequence>
<dbReference type="RefSeq" id="WP_197360997.1">
    <property type="nucleotide sequence ID" value="NZ_CP046729.1"/>
</dbReference>
<protein>
    <submittedName>
        <fullName evidence="1">Uncharacterized protein</fullName>
    </submittedName>
</protein>
<keyword evidence="2" id="KW-1185">Reference proteome</keyword>
<name>A0ABX7ZE17_9RALS</name>
<organism evidence="1 2">
    <name type="scientific">Ralstonia syzygii</name>
    <dbReference type="NCBI Taxonomy" id="28097"/>
    <lineage>
        <taxon>Bacteria</taxon>
        <taxon>Pseudomonadati</taxon>
        <taxon>Pseudomonadota</taxon>
        <taxon>Betaproteobacteria</taxon>
        <taxon>Burkholderiales</taxon>
        <taxon>Burkholderiaceae</taxon>
        <taxon>Ralstonia</taxon>
        <taxon>Ralstonia solanacearum species complex</taxon>
    </lineage>
</organism>
<evidence type="ECO:0000313" key="1">
    <source>
        <dbReference type="EMBL" id="QUP53570.1"/>
    </source>
</evidence>
<gene>
    <name evidence="1" type="ORF">GO998_07225</name>
</gene>
<accession>A0ABX7ZE17</accession>
<reference evidence="1 2" key="1">
    <citation type="journal article" date="2021" name="Phytopathology">
        <title>Complete genome sequence of Ralstonia syzygii subsp. indonesiensis strain LLRS-1, isolated from wilted tobacco in China.</title>
        <authorList>
            <person name="Lu C.H."/>
            <person name="Li J.Y."/>
            <person name="Mi M.G."/>
            <person name="Lin Z.L."/>
            <person name="Jiang N."/>
            <person name="Gai X."/>
            <person name="Ma J.H."/>
            <person name="Lei L.P."/>
            <person name="Xia Z.Y."/>
        </authorList>
    </citation>
    <scope>NUCLEOTIDE SEQUENCE [LARGE SCALE GENOMIC DNA]</scope>
    <source>
        <strain evidence="1 2">LLRS-1</strain>
    </source>
</reference>
<dbReference type="EMBL" id="CP046729">
    <property type="protein sequence ID" value="QUP53570.1"/>
    <property type="molecule type" value="Genomic_DNA"/>
</dbReference>
<evidence type="ECO:0000313" key="2">
    <source>
        <dbReference type="Proteomes" id="UP000677898"/>
    </source>
</evidence>
<dbReference type="Proteomes" id="UP000677898">
    <property type="component" value="Chromosome"/>
</dbReference>